<dbReference type="EMBL" id="AGQS02005038">
    <property type="protein sequence ID" value="KYF42141.1"/>
    <property type="molecule type" value="Genomic_DNA"/>
</dbReference>
<proteinExistence type="predicted"/>
<organism evidence="1 2">
    <name type="scientific">Toxoplasma gondii ARI</name>
    <dbReference type="NCBI Taxonomy" id="1074872"/>
    <lineage>
        <taxon>Eukaryota</taxon>
        <taxon>Sar</taxon>
        <taxon>Alveolata</taxon>
        <taxon>Apicomplexa</taxon>
        <taxon>Conoidasida</taxon>
        <taxon>Coccidia</taxon>
        <taxon>Eucoccidiorida</taxon>
        <taxon>Eimeriorina</taxon>
        <taxon>Sarcocystidae</taxon>
        <taxon>Toxoplasma</taxon>
    </lineage>
</organism>
<dbReference type="Proteomes" id="UP000074247">
    <property type="component" value="Unassembled WGS sequence"/>
</dbReference>
<sequence length="123" mass="14195">MEPTTMSHSKTKDNNNNAPAVILWFLFDLFRRRSYMLRFRPLKENTLTVTTSQTLLRRVCRASHYHYLFSFIAVAQPEILAWLVQNRLKIDCTFPVLGYGRLQSAIGNRPPNVPVGVLSIFVP</sequence>
<dbReference type="AlphaFoldDB" id="A0A139XTL3"/>
<reference evidence="1 2" key="1">
    <citation type="journal article" date="2016" name="Nat. Commun.">
        <title>Local admixture of amplified and diversified secreted pathogenesis determinants shapes mosaic Toxoplasma gondii genomes.</title>
        <authorList>
            <person name="Lorenzi H."/>
            <person name="Khan A."/>
            <person name="Behnke M.S."/>
            <person name="Namasivayam S."/>
            <person name="Swapna L.S."/>
            <person name="Hadjithomas M."/>
            <person name="Karamycheva S."/>
            <person name="Pinney D."/>
            <person name="Brunk B.P."/>
            <person name="Ajioka J.W."/>
            <person name="Ajzenberg D."/>
            <person name="Boothroyd J.C."/>
            <person name="Boyle J.P."/>
            <person name="Darde M.L."/>
            <person name="Diaz-Miranda M.A."/>
            <person name="Dubey J.P."/>
            <person name="Fritz H.M."/>
            <person name="Gennari S.M."/>
            <person name="Gregory B.D."/>
            <person name="Kim K."/>
            <person name="Saeij J.P."/>
            <person name="Su C."/>
            <person name="White M.W."/>
            <person name="Zhu X.Q."/>
            <person name="Howe D.K."/>
            <person name="Rosenthal B.M."/>
            <person name="Grigg M.E."/>
            <person name="Parkinson J."/>
            <person name="Liu L."/>
            <person name="Kissinger J.C."/>
            <person name="Roos D.S."/>
            <person name="Sibley L.D."/>
        </authorList>
    </citation>
    <scope>NUCLEOTIDE SEQUENCE [LARGE SCALE GENOMIC DNA]</scope>
    <source>
        <strain evidence="1 2">ARI</strain>
    </source>
</reference>
<dbReference type="VEuPathDB" id="ToxoDB:TGARI_224575"/>
<accession>A0A139XTL3</accession>
<comment type="caution">
    <text evidence="1">The sequence shown here is derived from an EMBL/GenBank/DDBJ whole genome shotgun (WGS) entry which is preliminary data.</text>
</comment>
<gene>
    <name evidence="1" type="ORF">TGARI_224575</name>
</gene>
<evidence type="ECO:0000313" key="1">
    <source>
        <dbReference type="EMBL" id="KYF42141.1"/>
    </source>
</evidence>
<evidence type="ECO:0000313" key="2">
    <source>
        <dbReference type="Proteomes" id="UP000074247"/>
    </source>
</evidence>
<protein>
    <submittedName>
        <fullName evidence="1">Uncharacterized protein</fullName>
    </submittedName>
</protein>
<name>A0A139XTL3_TOXGO</name>